<evidence type="ECO:0000313" key="3">
    <source>
        <dbReference type="Proteomes" id="UP000673383"/>
    </source>
</evidence>
<dbReference type="AlphaFoldDB" id="A0A8I1YF57"/>
<protein>
    <submittedName>
        <fullName evidence="2">Uncharacterized protein</fullName>
    </submittedName>
</protein>
<name>A0A8I1YF57_BRAEL</name>
<reference evidence="2" key="1">
    <citation type="submission" date="2021-02" db="EMBL/GenBank/DDBJ databases">
        <title>Genomic Encyclopedia of Type Strains, Phase IV (KMG-V): Genome sequencing to study the core and pangenomes of soil and plant-associated prokaryotes.</title>
        <authorList>
            <person name="Whitman W."/>
        </authorList>
    </citation>
    <scope>NUCLEOTIDE SEQUENCE</scope>
    <source>
        <strain evidence="2">USDA 406</strain>
    </source>
</reference>
<feature type="region of interest" description="Disordered" evidence="1">
    <location>
        <begin position="291"/>
        <end position="323"/>
    </location>
</feature>
<organism evidence="2 3">
    <name type="scientific">Bradyrhizobium elkanii</name>
    <dbReference type="NCBI Taxonomy" id="29448"/>
    <lineage>
        <taxon>Bacteria</taxon>
        <taxon>Pseudomonadati</taxon>
        <taxon>Pseudomonadota</taxon>
        <taxon>Alphaproteobacteria</taxon>
        <taxon>Hyphomicrobiales</taxon>
        <taxon>Nitrobacteraceae</taxon>
        <taxon>Bradyrhizobium</taxon>
    </lineage>
</organism>
<gene>
    <name evidence="2" type="ORF">JOH49_008533</name>
</gene>
<accession>A0A8I1YF57</accession>
<feature type="compositionally biased region" description="Basic and acidic residues" evidence="1">
    <location>
        <begin position="308"/>
        <end position="323"/>
    </location>
</feature>
<evidence type="ECO:0000256" key="1">
    <source>
        <dbReference type="SAM" id="MobiDB-lite"/>
    </source>
</evidence>
<proteinExistence type="predicted"/>
<comment type="caution">
    <text evidence="2">The sequence shown here is derived from an EMBL/GenBank/DDBJ whole genome shotgun (WGS) entry which is preliminary data.</text>
</comment>
<dbReference type="Proteomes" id="UP000673383">
    <property type="component" value="Unassembled WGS sequence"/>
</dbReference>
<sequence>MHGAAQALQRVFRHDGVRVQQHDVAGAGLAERPVDRTDKAKIVLVGQQPDAELGGEVVEQALDVGLGRGIIHDDDGRARRAGERIQRAVDAGSRRGQIPVYRDDDGERRRFAVSKANRPAWCGPVIRNAVGRELNTCDHAVRLRDLQALRGRGRGPDQTEARGMSPVTRESVAWIGGKLDRAGLIRLRQRKVRVVRPAPRHPSLYFFIEKVDAGAAVLAALFEQQQGAPDRIRIVITPRDASRRLDLLKVVAPRHHSPGGDQIVRLELERPRDASDRRIPEIEMKQRFRAQQMGAGARMRQDPAAAVGERERQAEITRLERPDSGPLEIDVVERFGRKGDPARVGGQMAPLSARMVSLPS</sequence>
<dbReference type="EMBL" id="JAFICZ010000001">
    <property type="protein sequence ID" value="MBP1298780.1"/>
    <property type="molecule type" value="Genomic_DNA"/>
</dbReference>
<evidence type="ECO:0000313" key="2">
    <source>
        <dbReference type="EMBL" id="MBP1298780.1"/>
    </source>
</evidence>